<evidence type="ECO:0000313" key="3">
    <source>
        <dbReference type="EMBL" id="RKH68423.1"/>
    </source>
</evidence>
<feature type="signal peptide" evidence="2">
    <location>
        <begin position="1"/>
        <end position="27"/>
    </location>
</feature>
<evidence type="ECO:0000256" key="1">
    <source>
        <dbReference type="SAM" id="MobiDB-lite"/>
    </source>
</evidence>
<dbReference type="EMBL" id="RAWB01000007">
    <property type="protein sequence ID" value="RKH68423.1"/>
    <property type="molecule type" value="Genomic_DNA"/>
</dbReference>
<dbReference type="Proteomes" id="UP000272888">
    <property type="component" value="Unassembled WGS sequence"/>
</dbReference>
<dbReference type="PROSITE" id="PS51257">
    <property type="entry name" value="PROKAR_LIPOPROTEIN"/>
    <property type="match status" value="1"/>
</dbReference>
<organism evidence="3 4">
    <name type="scientific">Corallococcus llansteffanensis</name>
    <dbReference type="NCBI Taxonomy" id="2316731"/>
    <lineage>
        <taxon>Bacteria</taxon>
        <taxon>Pseudomonadati</taxon>
        <taxon>Myxococcota</taxon>
        <taxon>Myxococcia</taxon>
        <taxon>Myxococcales</taxon>
        <taxon>Cystobacterineae</taxon>
        <taxon>Myxococcaceae</taxon>
        <taxon>Corallococcus</taxon>
    </lineage>
</organism>
<dbReference type="RefSeq" id="WP_120641608.1">
    <property type="nucleotide sequence ID" value="NZ_RAWB01000007.1"/>
</dbReference>
<dbReference type="AlphaFoldDB" id="A0A3A8QI89"/>
<accession>A0A3A8QI89</accession>
<evidence type="ECO:0000256" key="2">
    <source>
        <dbReference type="SAM" id="SignalP"/>
    </source>
</evidence>
<keyword evidence="2" id="KW-0732">Signal</keyword>
<evidence type="ECO:0000313" key="4">
    <source>
        <dbReference type="Proteomes" id="UP000272888"/>
    </source>
</evidence>
<sequence length="117" mass="12558">MKTSHSFALIALSCAVFGLAGCGTDSASEPSPDTAISHEGTTGLVDPSTVNMDELVPVETESGTVTASACTNYSTRYVQNGCCTQTATKFQQQICIYGAWYWQTPYKCEYPTSYCLP</sequence>
<protein>
    <submittedName>
        <fullName evidence="3">Uncharacterized protein</fullName>
    </submittedName>
</protein>
<reference evidence="4" key="1">
    <citation type="submission" date="2018-09" db="EMBL/GenBank/DDBJ databases">
        <authorList>
            <person name="Livingstone P.G."/>
            <person name="Whitworth D.E."/>
        </authorList>
    </citation>
    <scope>NUCLEOTIDE SEQUENCE [LARGE SCALE GENOMIC DNA]</scope>
    <source>
        <strain evidence="4">CA051B</strain>
    </source>
</reference>
<feature type="chain" id="PRO_5017372451" evidence="2">
    <location>
        <begin position="28"/>
        <end position="117"/>
    </location>
</feature>
<gene>
    <name evidence="3" type="ORF">D7V93_01420</name>
</gene>
<proteinExistence type="predicted"/>
<keyword evidence="4" id="KW-1185">Reference proteome</keyword>
<name>A0A3A8QI89_9BACT</name>
<comment type="caution">
    <text evidence="3">The sequence shown here is derived from an EMBL/GenBank/DDBJ whole genome shotgun (WGS) entry which is preliminary data.</text>
</comment>
<feature type="region of interest" description="Disordered" evidence="1">
    <location>
        <begin position="25"/>
        <end position="48"/>
    </location>
</feature>